<protein>
    <recommendedName>
        <fullName evidence="8">Small ribosomal subunit protein uS5c</fullName>
    </recommendedName>
    <alternativeName>
        <fullName evidence="9">30S ribosomal protein S5, chloroplastic</fullName>
    </alternativeName>
</protein>
<dbReference type="PANTHER" id="PTHR48277">
    <property type="entry name" value="MITOCHONDRIAL RIBOSOMAL PROTEIN S5"/>
    <property type="match status" value="1"/>
</dbReference>
<keyword evidence="4" id="KW-0694">RNA-binding</keyword>
<dbReference type="Proteomes" id="UP000077202">
    <property type="component" value="Unassembled WGS sequence"/>
</dbReference>
<comment type="function">
    <text evidence="1">With S4 and S12 plays an important role in translational accuracy.</text>
</comment>
<dbReference type="EMBL" id="LVLJ01000053">
    <property type="protein sequence ID" value="OAE35856.1"/>
    <property type="molecule type" value="Genomic_DNA"/>
</dbReference>
<dbReference type="GO" id="GO:0003729">
    <property type="term" value="F:mRNA binding"/>
    <property type="evidence" value="ECO:0007669"/>
    <property type="project" value="UniProtKB-ARBA"/>
</dbReference>
<dbReference type="InterPro" id="IPR005712">
    <property type="entry name" value="Ribosomal_uS5_bac-type"/>
</dbReference>
<dbReference type="InterPro" id="IPR018192">
    <property type="entry name" value="Ribosomal_uS5_N_CS"/>
</dbReference>
<keyword evidence="3" id="KW-0699">rRNA-binding</keyword>
<name>A0A176WU79_MARPO</name>
<comment type="subunit">
    <text evidence="7">Part of the 30S ribosomal subunit. Contacts protein S4.</text>
</comment>
<dbReference type="Pfam" id="PF03719">
    <property type="entry name" value="Ribosomal_S5_C"/>
    <property type="match status" value="1"/>
</dbReference>
<evidence type="ECO:0000256" key="9">
    <source>
        <dbReference type="ARBA" id="ARBA00035347"/>
    </source>
</evidence>
<comment type="similarity">
    <text evidence="2 11">Belongs to the universal ribosomal protein uS5 family.</text>
</comment>
<feature type="compositionally biased region" description="Basic and acidic residues" evidence="12">
    <location>
        <begin position="106"/>
        <end position="116"/>
    </location>
</feature>
<evidence type="ECO:0000259" key="13">
    <source>
        <dbReference type="PROSITE" id="PS50881"/>
    </source>
</evidence>
<keyword evidence="15" id="KW-1185">Reference proteome</keyword>
<dbReference type="NCBIfam" id="TIGR01021">
    <property type="entry name" value="rpsE_bact"/>
    <property type="match status" value="1"/>
</dbReference>
<dbReference type="GO" id="GO:0003735">
    <property type="term" value="F:structural constituent of ribosome"/>
    <property type="evidence" value="ECO:0007669"/>
    <property type="project" value="UniProtKB-UniRule"/>
</dbReference>
<keyword evidence="6 10" id="KW-0687">Ribonucleoprotein</keyword>
<dbReference type="GO" id="GO:0005737">
    <property type="term" value="C:cytoplasm"/>
    <property type="evidence" value="ECO:0007669"/>
    <property type="project" value="UniProtKB-ARBA"/>
</dbReference>
<reference evidence="14" key="1">
    <citation type="submission" date="2016-03" db="EMBL/GenBank/DDBJ databases">
        <title>Mechanisms controlling the formation of the plant cell surface in tip-growing cells are functionally conserved among land plants.</title>
        <authorList>
            <person name="Honkanen S."/>
            <person name="Jones V.A."/>
            <person name="Morieri G."/>
            <person name="Champion C."/>
            <person name="Hetherington A.J."/>
            <person name="Kelly S."/>
            <person name="Saint-Marcoux D."/>
            <person name="Proust H."/>
            <person name="Prescott H."/>
            <person name="Dolan L."/>
        </authorList>
    </citation>
    <scope>NUCLEOTIDE SEQUENCE [LARGE SCALE GENOMIC DNA]</scope>
    <source>
        <tissue evidence="14">Whole gametophyte</tissue>
    </source>
</reference>
<dbReference type="PANTHER" id="PTHR48277:SF1">
    <property type="entry name" value="MITOCHONDRIAL RIBOSOMAL PROTEIN S5"/>
    <property type="match status" value="1"/>
</dbReference>
<dbReference type="GO" id="GO:0015935">
    <property type="term" value="C:small ribosomal subunit"/>
    <property type="evidence" value="ECO:0007669"/>
    <property type="project" value="InterPro"/>
</dbReference>
<dbReference type="GO" id="GO:0019843">
    <property type="term" value="F:rRNA binding"/>
    <property type="evidence" value="ECO:0007669"/>
    <property type="project" value="UniProtKB-KW"/>
</dbReference>
<dbReference type="GO" id="GO:0042254">
    <property type="term" value="P:ribosome biogenesis"/>
    <property type="evidence" value="ECO:0007669"/>
    <property type="project" value="UniProtKB-ARBA"/>
</dbReference>
<organism evidence="14 15">
    <name type="scientific">Marchantia polymorpha subsp. ruderalis</name>
    <dbReference type="NCBI Taxonomy" id="1480154"/>
    <lineage>
        <taxon>Eukaryota</taxon>
        <taxon>Viridiplantae</taxon>
        <taxon>Streptophyta</taxon>
        <taxon>Embryophyta</taxon>
        <taxon>Marchantiophyta</taxon>
        <taxon>Marchantiopsida</taxon>
        <taxon>Marchantiidae</taxon>
        <taxon>Marchantiales</taxon>
        <taxon>Marchantiaceae</taxon>
        <taxon>Marchantia</taxon>
    </lineage>
</organism>
<feature type="region of interest" description="Disordered" evidence="12">
    <location>
        <begin position="26"/>
        <end position="47"/>
    </location>
</feature>
<evidence type="ECO:0000256" key="1">
    <source>
        <dbReference type="ARBA" id="ARBA00002524"/>
    </source>
</evidence>
<feature type="compositionally biased region" description="Basic and acidic residues" evidence="12">
    <location>
        <begin position="132"/>
        <end position="156"/>
    </location>
</feature>
<evidence type="ECO:0000256" key="3">
    <source>
        <dbReference type="ARBA" id="ARBA00022730"/>
    </source>
</evidence>
<sequence>MAMAGALTQVTQALSKASVSCAAPAVSCSSSSSSSSTSSRSGVSLSSSLWCNTDSLKRRCENVAAAASSVRSTSAVLMGDDYEESEEEVTAAYEALYGKAFGASKGGEKKWESTDDKDAEGDDAPSGRRRGRAADGDKPKRDGDRSGRGGPRSEFEERVVQIRRVTKVVKGGKQLSFRAVVVVGDKKGKVGVGCAKAKEVITAVQKSSVNAKRNLVTVPMTKYKTFPHRADGNYGAAHVMLRPASVGTGVIAGGSVRVVLELAGVENALGKQIGSENPLNNARAVVAAVSSMKQFSEVAKDRGIPMEELWK</sequence>
<dbReference type="AlphaFoldDB" id="A0A176WU79"/>
<dbReference type="GO" id="GO:0006412">
    <property type="term" value="P:translation"/>
    <property type="evidence" value="ECO:0007669"/>
    <property type="project" value="InterPro"/>
</dbReference>
<proteinExistence type="inferred from homology"/>
<evidence type="ECO:0000256" key="7">
    <source>
        <dbReference type="ARBA" id="ARBA00025844"/>
    </source>
</evidence>
<dbReference type="InterPro" id="IPR014721">
    <property type="entry name" value="Ribsml_uS5_D2-typ_fold_subgr"/>
</dbReference>
<evidence type="ECO:0000256" key="10">
    <source>
        <dbReference type="PROSITE-ProRule" id="PRU00268"/>
    </source>
</evidence>
<dbReference type="SUPFAM" id="SSF54768">
    <property type="entry name" value="dsRNA-binding domain-like"/>
    <property type="match status" value="1"/>
</dbReference>
<comment type="caution">
    <text evidence="14">The sequence shown here is derived from an EMBL/GenBank/DDBJ whole genome shotgun (WGS) entry which is preliminary data.</text>
</comment>
<evidence type="ECO:0000256" key="4">
    <source>
        <dbReference type="ARBA" id="ARBA00022884"/>
    </source>
</evidence>
<dbReference type="PROSITE" id="PS50881">
    <property type="entry name" value="S5_DSRBD"/>
    <property type="match status" value="1"/>
</dbReference>
<dbReference type="FunFam" id="3.30.160.20:FF:000001">
    <property type="entry name" value="30S ribosomal protein S5"/>
    <property type="match status" value="1"/>
</dbReference>
<dbReference type="Gene3D" id="3.30.160.20">
    <property type="match status" value="1"/>
</dbReference>
<feature type="domain" description="S5 DRBM" evidence="13">
    <location>
        <begin position="155"/>
        <end position="218"/>
    </location>
</feature>
<dbReference type="Gene3D" id="3.30.230.10">
    <property type="match status" value="1"/>
</dbReference>
<evidence type="ECO:0000256" key="12">
    <source>
        <dbReference type="SAM" id="MobiDB-lite"/>
    </source>
</evidence>
<evidence type="ECO:0000256" key="2">
    <source>
        <dbReference type="ARBA" id="ARBA00008945"/>
    </source>
</evidence>
<evidence type="ECO:0000256" key="8">
    <source>
        <dbReference type="ARBA" id="ARBA00035156"/>
    </source>
</evidence>
<dbReference type="FunFam" id="3.30.230.10:FF:000002">
    <property type="entry name" value="30S ribosomal protein S5"/>
    <property type="match status" value="1"/>
</dbReference>
<dbReference type="PROSITE" id="PS00585">
    <property type="entry name" value="RIBOSOMAL_S5"/>
    <property type="match status" value="1"/>
</dbReference>
<evidence type="ECO:0000313" key="15">
    <source>
        <dbReference type="Proteomes" id="UP000077202"/>
    </source>
</evidence>
<dbReference type="InterPro" id="IPR013810">
    <property type="entry name" value="Ribosomal_uS5_N"/>
</dbReference>
<dbReference type="SUPFAM" id="SSF54211">
    <property type="entry name" value="Ribosomal protein S5 domain 2-like"/>
    <property type="match status" value="1"/>
</dbReference>
<dbReference type="Pfam" id="PF00333">
    <property type="entry name" value="Ribosomal_S5"/>
    <property type="match status" value="1"/>
</dbReference>
<evidence type="ECO:0000256" key="5">
    <source>
        <dbReference type="ARBA" id="ARBA00022980"/>
    </source>
</evidence>
<accession>A0A176WU79</accession>
<dbReference type="InterPro" id="IPR005324">
    <property type="entry name" value="Ribosomal_uS5_C"/>
</dbReference>
<keyword evidence="5 10" id="KW-0689">Ribosomal protein</keyword>
<gene>
    <name evidence="14" type="ORF">AXG93_4346s1010</name>
</gene>
<evidence type="ECO:0000313" key="14">
    <source>
        <dbReference type="EMBL" id="OAE35856.1"/>
    </source>
</evidence>
<feature type="region of interest" description="Disordered" evidence="12">
    <location>
        <begin position="104"/>
        <end position="156"/>
    </location>
</feature>
<evidence type="ECO:0000256" key="11">
    <source>
        <dbReference type="RuleBase" id="RU003823"/>
    </source>
</evidence>
<dbReference type="InterPro" id="IPR020568">
    <property type="entry name" value="Ribosomal_Su5_D2-typ_SF"/>
</dbReference>
<dbReference type="HAMAP" id="MF_01307_B">
    <property type="entry name" value="Ribosomal_uS5_B"/>
    <property type="match status" value="1"/>
</dbReference>
<dbReference type="InterPro" id="IPR000851">
    <property type="entry name" value="Ribosomal_uS5"/>
</dbReference>
<evidence type="ECO:0000256" key="6">
    <source>
        <dbReference type="ARBA" id="ARBA00023274"/>
    </source>
</evidence>